<name>A0ACC3ZHK7_COLTU</name>
<evidence type="ECO:0000313" key="2">
    <source>
        <dbReference type="Proteomes" id="UP000805649"/>
    </source>
</evidence>
<evidence type="ECO:0000313" key="1">
    <source>
        <dbReference type="EMBL" id="KAL0943610.1"/>
    </source>
</evidence>
<proteinExistence type="predicted"/>
<gene>
    <name evidence="1" type="ORF">CTRU02_201497</name>
</gene>
<reference evidence="1 2" key="1">
    <citation type="journal article" date="2020" name="Phytopathology">
        <title>Genome Sequence Resources of Colletotrichum truncatum, C. plurivorum, C. musicola, and C. sojae: Four Species Pathogenic to Soybean (Glycine max).</title>
        <authorList>
            <person name="Rogerio F."/>
            <person name="Boufleur T.R."/>
            <person name="Ciampi-Guillardi M."/>
            <person name="Sukno S.A."/>
            <person name="Thon M.R."/>
            <person name="Massola Junior N.S."/>
            <person name="Baroncelli R."/>
        </authorList>
    </citation>
    <scope>NUCLEOTIDE SEQUENCE [LARGE SCALE GENOMIC DNA]</scope>
    <source>
        <strain evidence="1 2">CMES1059</strain>
    </source>
</reference>
<organism evidence="1 2">
    <name type="scientific">Colletotrichum truncatum</name>
    <name type="common">Anthracnose fungus</name>
    <name type="synonym">Colletotrichum capsici</name>
    <dbReference type="NCBI Taxonomy" id="5467"/>
    <lineage>
        <taxon>Eukaryota</taxon>
        <taxon>Fungi</taxon>
        <taxon>Dikarya</taxon>
        <taxon>Ascomycota</taxon>
        <taxon>Pezizomycotina</taxon>
        <taxon>Sordariomycetes</taxon>
        <taxon>Hypocreomycetidae</taxon>
        <taxon>Glomerellales</taxon>
        <taxon>Glomerellaceae</taxon>
        <taxon>Colletotrichum</taxon>
        <taxon>Colletotrichum truncatum species complex</taxon>
    </lineage>
</organism>
<sequence length="170" mass="18360">MIAITFVVLSLVAFSTANPMKPHVLPFEDASSNIVFDMIPFDDVEKAQYSHTEEGKSTSSMMIPNIGTNWGCINEPGPDPLDCPPLFSEWSSAVKNEKSIQIPGGSCFTMKRSTCEALVCAPGISAEVDWSLAEARMMNPCQTTCAVNGKGGHWGNEDSSVLVIVKRADE</sequence>
<dbReference type="Proteomes" id="UP000805649">
    <property type="component" value="Unassembled WGS sequence"/>
</dbReference>
<dbReference type="EMBL" id="VUJX02000001">
    <property type="protein sequence ID" value="KAL0943610.1"/>
    <property type="molecule type" value="Genomic_DNA"/>
</dbReference>
<protein>
    <submittedName>
        <fullName evidence="1">Uncharacterized protein</fullName>
    </submittedName>
</protein>
<keyword evidence="2" id="KW-1185">Reference proteome</keyword>
<comment type="caution">
    <text evidence="1">The sequence shown here is derived from an EMBL/GenBank/DDBJ whole genome shotgun (WGS) entry which is preliminary data.</text>
</comment>
<accession>A0ACC3ZHK7</accession>